<evidence type="ECO:0000313" key="1">
    <source>
        <dbReference type="EMBL" id="KAI4365435.1"/>
    </source>
</evidence>
<organism evidence="1 2">
    <name type="scientific">Melastoma candidum</name>
    <dbReference type="NCBI Taxonomy" id="119954"/>
    <lineage>
        <taxon>Eukaryota</taxon>
        <taxon>Viridiplantae</taxon>
        <taxon>Streptophyta</taxon>
        <taxon>Embryophyta</taxon>
        <taxon>Tracheophyta</taxon>
        <taxon>Spermatophyta</taxon>
        <taxon>Magnoliopsida</taxon>
        <taxon>eudicotyledons</taxon>
        <taxon>Gunneridae</taxon>
        <taxon>Pentapetalae</taxon>
        <taxon>rosids</taxon>
        <taxon>malvids</taxon>
        <taxon>Myrtales</taxon>
        <taxon>Melastomataceae</taxon>
        <taxon>Melastomatoideae</taxon>
        <taxon>Melastomateae</taxon>
        <taxon>Melastoma</taxon>
    </lineage>
</organism>
<sequence length="288" mass="33838">MWESLVCILRGAVKDRSKVYEANGRLIFRGEASYSSIFKDYDLKIDFFVSPFLVREWEVRNKDGSMKETLRLDLISKSCREYKGADVIIFNTGHWWTHDKTSKGYYNCRMLDGYNQEGNHVYAELNVLEAYRRALMTWAKWVDANIDPTKTLVFFRGYSDSHFSGGQWNSGGQCDSETEPIKNSAYLRGYPPKMEELENVLKGMKTPVAYLNVTEMTDYRKDGHPSIYRKQHLTNAERRSPLKYQDCSHWCLPGVPDSWNEIFYTELLIKLHDRELREQQHRGQQKRP</sequence>
<proteinExistence type="predicted"/>
<evidence type="ECO:0000313" key="2">
    <source>
        <dbReference type="Proteomes" id="UP001057402"/>
    </source>
</evidence>
<reference evidence="2" key="1">
    <citation type="journal article" date="2023" name="Front. Plant Sci.">
        <title>Chromosomal-level genome assembly of Melastoma candidum provides insights into trichome evolution.</title>
        <authorList>
            <person name="Zhong Y."/>
            <person name="Wu W."/>
            <person name="Sun C."/>
            <person name="Zou P."/>
            <person name="Liu Y."/>
            <person name="Dai S."/>
            <person name="Zhou R."/>
        </authorList>
    </citation>
    <scope>NUCLEOTIDE SEQUENCE [LARGE SCALE GENOMIC DNA]</scope>
</reference>
<comment type="caution">
    <text evidence="1">The sequence shown here is derived from an EMBL/GenBank/DDBJ whole genome shotgun (WGS) entry which is preliminary data.</text>
</comment>
<name>A0ACB9QJF1_9MYRT</name>
<protein>
    <submittedName>
        <fullName evidence="1">Uncharacterized protein</fullName>
    </submittedName>
</protein>
<gene>
    <name evidence="1" type="ORF">MLD38_021419</name>
</gene>
<dbReference type="EMBL" id="CM042885">
    <property type="protein sequence ID" value="KAI4365435.1"/>
    <property type="molecule type" value="Genomic_DNA"/>
</dbReference>
<accession>A0ACB9QJF1</accession>
<keyword evidence="2" id="KW-1185">Reference proteome</keyword>
<dbReference type="Proteomes" id="UP001057402">
    <property type="component" value="Chromosome 6"/>
</dbReference>